<dbReference type="RefSeq" id="WP_138195526.1">
    <property type="nucleotide sequence ID" value="NZ_VCIW01000012.1"/>
</dbReference>
<evidence type="ECO:0000256" key="1">
    <source>
        <dbReference type="SAM" id="MobiDB-lite"/>
    </source>
</evidence>
<dbReference type="AlphaFoldDB" id="A0A5R9G9T3"/>
<evidence type="ECO:0000313" key="4">
    <source>
        <dbReference type="Proteomes" id="UP000309676"/>
    </source>
</evidence>
<gene>
    <name evidence="3" type="ORF">FE782_17460</name>
</gene>
<feature type="chain" id="PRO_5038809165" evidence="2">
    <location>
        <begin position="21"/>
        <end position="116"/>
    </location>
</feature>
<keyword evidence="4" id="KW-1185">Reference proteome</keyword>
<accession>A0A5R9G9T3</accession>
<feature type="region of interest" description="Disordered" evidence="1">
    <location>
        <begin position="86"/>
        <end position="116"/>
    </location>
</feature>
<proteinExistence type="predicted"/>
<comment type="caution">
    <text evidence="3">The sequence shown here is derived from an EMBL/GenBank/DDBJ whole genome shotgun (WGS) entry which is preliminary data.</text>
</comment>
<dbReference type="PROSITE" id="PS51257">
    <property type="entry name" value="PROKAR_LIPOPROTEIN"/>
    <property type="match status" value="1"/>
</dbReference>
<sequence length="116" mass="11770">MNRKVLALVGVACLSGSLLTACGQVDDDGTARVNNVNGYQQNRNGGFMNRDGILNNGADRGMLDNPFDGNGNRNYGVDGGRDVGANGAGVSGSSDDFGSGGMGIGNNRGMGIGNNR</sequence>
<evidence type="ECO:0000313" key="3">
    <source>
        <dbReference type="EMBL" id="TLS50840.1"/>
    </source>
</evidence>
<keyword evidence="2" id="KW-0732">Signal</keyword>
<protein>
    <submittedName>
        <fullName evidence="3">Uncharacterized protein</fullName>
    </submittedName>
</protein>
<feature type="compositionally biased region" description="Gly residues" evidence="1">
    <location>
        <begin position="98"/>
        <end position="116"/>
    </location>
</feature>
<evidence type="ECO:0000256" key="2">
    <source>
        <dbReference type="SAM" id="SignalP"/>
    </source>
</evidence>
<feature type="signal peptide" evidence="2">
    <location>
        <begin position="1"/>
        <end position="20"/>
    </location>
</feature>
<reference evidence="3 4" key="1">
    <citation type="submission" date="2019-05" db="EMBL/GenBank/DDBJ databases">
        <authorList>
            <person name="Narsing Rao M.P."/>
            <person name="Li W.J."/>
        </authorList>
    </citation>
    <scope>NUCLEOTIDE SEQUENCE [LARGE SCALE GENOMIC DNA]</scope>
    <source>
        <strain evidence="3 4">SYSU_K30003</strain>
    </source>
</reference>
<organism evidence="3 4">
    <name type="scientific">Paenibacillus antri</name>
    <dbReference type="NCBI Taxonomy" id="2582848"/>
    <lineage>
        <taxon>Bacteria</taxon>
        <taxon>Bacillati</taxon>
        <taxon>Bacillota</taxon>
        <taxon>Bacilli</taxon>
        <taxon>Bacillales</taxon>
        <taxon>Paenibacillaceae</taxon>
        <taxon>Paenibacillus</taxon>
    </lineage>
</organism>
<name>A0A5R9G9T3_9BACL</name>
<dbReference type="Proteomes" id="UP000309676">
    <property type="component" value="Unassembled WGS sequence"/>
</dbReference>
<dbReference type="EMBL" id="VCIW01000012">
    <property type="protein sequence ID" value="TLS50840.1"/>
    <property type="molecule type" value="Genomic_DNA"/>
</dbReference>